<dbReference type="GO" id="GO:0016020">
    <property type="term" value="C:membrane"/>
    <property type="evidence" value="ECO:0007669"/>
    <property type="project" value="UniProtKB-SubCell"/>
</dbReference>
<evidence type="ECO:0000256" key="3">
    <source>
        <dbReference type="ARBA" id="ARBA00022989"/>
    </source>
</evidence>
<evidence type="ECO:0000256" key="1">
    <source>
        <dbReference type="ARBA" id="ARBA00004167"/>
    </source>
</evidence>
<keyword evidence="8" id="KW-1185">Reference proteome</keyword>
<keyword evidence="2 6" id="KW-0812">Transmembrane</keyword>
<dbReference type="AlphaFoldDB" id="A0AAV3RWG6"/>
<dbReference type="PANTHER" id="PTHR31509">
    <property type="entry name" value="BPS1-LIKE PROTEIN"/>
    <property type="match status" value="1"/>
</dbReference>
<dbReference type="Pfam" id="PF05633">
    <property type="entry name" value="ROH1-like"/>
    <property type="match status" value="1"/>
</dbReference>
<keyword evidence="4 6" id="KW-0472">Membrane</keyword>
<comment type="caution">
    <text evidence="7">The sequence shown here is derived from an EMBL/GenBank/DDBJ whole genome shotgun (WGS) entry which is preliminary data.</text>
</comment>
<evidence type="ECO:0000256" key="6">
    <source>
        <dbReference type="SAM" id="Phobius"/>
    </source>
</evidence>
<evidence type="ECO:0000313" key="7">
    <source>
        <dbReference type="EMBL" id="GAA0185200.1"/>
    </source>
</evidence>
<comment type="subcellular location">
    <subcellularLocation>
        <location evidence="1">Membrane</location>
        <topology evidence="1">Single-pass membrane protein</topology>
    </subcellularLocation>
</comment>
<gene>
    <name evidence="7" type="ORF">LIER_32488</name>
</gene>
<name>A0AAV3RWG6_LITER</name>
<comment type="similarity">
    <text evidence="5">Belongs to the ROH1 family.</text>
</comment>
<evidence type="ECO:0000313" key="8">
    <source>
        <dbReference type="Proteomes" id="UP001454036"/>
    </source>
</evidence>
<organism evidence="7 8">
    <name type="scientific">Lithospermum erythrorhizon</name>
    <name type="common">Purple gromwell</name>
    <name type="synonym">Lithospermum officinale var. erythrorhizon</name>
    <dbReference type="NCBI Taxonomy" id="34254"/>
    <lineage>
        <taxon>Eukaryota</taxon>
        <taxon>Viridiplantae</taxon>
        <taxon>Streptophyta</taxon>
        <taxon>Embryophyta</taxon>
        <taxon>Tracheophyta</taxon>
        <taxon>Spermatophyta</taxon>
        <taxon>Magnoliopsida</taxon>
        <taxon>eudicotyledons</taxon>
        <taxon>Gunneridae</taxon>
        <taxon>Pentapetalae</taxon>
        <taxon>asterids</taxon>
        <taxon>lamiids</taxon>
        <taxon>Boraginales</taxon>
        <taxon>Boraginaceae</taxon>
        <taxon>Boraginoideae</taxon>
        <taxon>Lithospermeae</taxon>
        <taxon>Lithospermum</taxon>
    </lineage>
</organism>
<feature type="transmembrane region" description="Helical" evidence="6">
    <location>
        <begin position="234"/>
        <end position="256"/>
    </location>
</feature>
<evidence type="ECO:0000256" key="4">
    <source>
        <dbReference type="ARBA" id="ARBA00023136"/>
    </source>
</evidence>
<keyword evidence="3 6" id="KW-1133">Transmembrane helix</keyword>
<protein>
    <submittedName>
        <fullName evidence="7">Uncharacterized protein</fullName>
    </submittedName>
</protein>
<dbReference type="EMBL" id="BAABME010012516">
    <property type="protein sequence ID" value="GAA0185200.1"/>
    <property type="molecule type" value="Genomic_DNA"/>
</dbReference>
<proteinExistence type="inferred from homology"/>
<dbReference type="Proteomes" id="UP001454036">
    <property type="component" value="Unassembled WGS sequence"/>
</dbReference>
<evidence type="ECO:0000256" key="5">
    <source>
        <dbReference type="ARBA" id="ARBA00035114"/>
    </source>
</evidence>
<accession>A0AAV3RWG6</accession>
<evidence type="ECO:0000256" key="2">
    <source>
        <dbReference type="ARBA" id="ARBA00022692"/>
    </source>
</evidence>
<reference evidence="7 8" key="1">
    <citation type="submission" date="2024-01" db="EMBL/GenBank/DDBJ databases">
        <title>The complete chloroplast genome sequence of Lithospermum erythrorhizon: insights into the phylogenetic relationship among Boraginaceae species and the maternal lineages of purple gromwells.</title>
        <authorList>
            <person name="Okada T."/>
            <person name="Watanabe K."/>
        </authorList>
    </citation>
    <scope>NUCLEOTIDE SEQUENCE [LARGE SCALE GENOMIC DNA]</scope>
</reference>
<dbReference type="InterPro" id="IPR008511">
    <property type="entry name" value="ROH1-like"/>
</dbReference>
<sequence length="380" mass="43669">MPATNFKGATRSLSRLLSSSFDQVHSMDTTNEATSLHIMLDAFQKQVSELFNDLATSDFELLSIQWLHKLLDVFICCHHEFKAIICSDKDALNKSPMDRYVSEFFERSVKALDVCNAIRDGIEQIRQWQKQLEIVLCALDNQRSMGEGQIRRARKAMIELVIVMLDEKESSASLTHRNWSFGRSNTHKEKRSLSHFRSLSWSVSRSWSAAKQLQAIGNNISAPKPYEVMATNGLVGAVFTMNYVLLFTMWALVAAIPCQDRGLQTHFSAPRQYGWAFPINSLHEKILEESKKKDRRSACGLLREIHEVEKCVRRVNESLDSVQFPLTDEKERDVRQRVKDLGIVYDSIKEGLDPLERQVREVFHRIVRSRTDGFVSVYHS</sequence>